<proteinExistence type="predicted"/>
<organism evidence="3 4">
    <name type="scientific">Mycobacterium cookii</name>
    <dbReference type="NCBI Taxonomy" id="1775"/>
    <lineage>
        <taxon>Bacteria</taxon>
        <taxon>Bacillati</taxon>
        <taxon>Actinomycetota</taxon>
        <taxon>Actinomycetes</taxon>
        <taxon>Mycobacteriales</taxon>
        <taxon>Mycobacteriaceae</taxon>
        <taxon>Mycobacterium</taxon>
    </lineage>
</organism>
<accession>A0A7I7KR03</accession>
<keyword evidence="2" id="KW-1133">Transmembrane helix</keyword>
<dbReference type="RefSeq" id="WP_163775012.1">
    <property type="nucleotide sequence ID" value="NZ_AP022569.1"/>
</dbReference>
<dbReference type="AlphaFoldDB" id="A0A7I7KR03"/>
<sequence>MSSPHVVYLAHHWLLLAGPAFLPAVVVVGVVLFIAIRDRRRAEDDEQTAVGDPVDDKRD</sequence>
<evidence type="ECO:0000256" key="2">
    <source>
        <dbReference type="SAM" id="Phobius"/>
    </source>
</evidence>
<dbReference type="Proteomes" id="UP000465866">
    <property type="component" value="Chromosome"/>
</dbReference>
<gene>
    <name evidence="3" type="ORF">MCOO_05950</name>
</gene>
<evidence type="ECO:0000313" key="3">
    <source>
        <dbReference type="EMBL" id="BBX44580.1"/>
    </source>
</evidence>
<reference evidence="3 4" key="1">
    <citation type="journal article" date="2019" name="Emerg. Microbes Infect.">
        <title>Comprehensive subspecies identification of 175 nontuberculous mycobacteria species based on 7547 genomic profiles.</title>
        <authorList>
            <person name="Matsumoto Y."/>
            <person name="Kinjo T."/>
            <person name="Motooka D."/>
            <person name="Nabeya D."/>
            <person name="Jung N."/>
            <person name="Uechi K."/>
            <person name="Horii T."/>
            <person name="Iida T."/>
            <person name="Fujita J."/>
            <person name="Nakamura S."/>
        </authorList>
    </citation>
    <scope>NUCLEOTIDE SEQUENCE [LARGE SCALE GENOMIC DNA]</scope>
    <source>
        <strain evidence="3 4">JCM 12404</strain>
    </source>
</reference>
<keyword evidence="2" id="KW-0812">Transmembrane</keyword>
<keyword evidence="2" id="KW-0472">Membrane</keyword>
<feature type="region of interest" description="Disordered" evidence="1">
    <location>
        <begin position="40"/>
        <end position="59"/>
    </location>
</feature>
<keyword evidence="4" id="KW-1185">Reference proteome</keyword>
<name>A0A7I7KR03_9MYCO</name>
<evidence type="ECO:0000313" key="4">
    <source>
        <dbReference type="Proteomes" id="UP000465866"/>
    </source>
</evidence>
<dbReference type="EMBL" id="AP022569">
    <property type="protein sequence ID" value="BBX44580.1"/>
    <property type="molecule type" value="Genomic_DNA"/>
</dbReference>
<feature type="transmembrane region" description="Helical" evidence="2">
    <location>
        <begin position="12"/>
        <end position="36"/>
    </location>
</feature>
<protein>
    <submittedName>
        <fullName evidence="3">Uncharacterized protein</fullName>
    </submittedName>
</protein>
<evidence type="ECO:0000256" key="1">
    <source>
        <dbReference type="SAM" id="MobiDB-lite"/>
    </source>
</evidence>
<dbReference type="KEGG" id="mcoo:MCOO_05950"/>